<dbReference type="Gene3D" id="3.40.50.150">
    <property type="entry name" value="Vaccinia Virus protein VP39"/>
    <property type="match status" value="1"/>
</dbReference>
<comment type="similarity">
    <text evidence="5">Belongs to the protein N5-glutamine methyltransferase family. PrmC subfamily.</text>
</comment>
<dbReference type="PROSITE" id="PS00092">
    <property type="entry name" value="N6_MTASE"/>
    <property type="match status" value="1"/>
</dbReference>
<dbReference type="GO" id="GO:0032259">
    <property type="term" value="P:methylation"/>
    <property type="evidence" value="ECO:0007669"/>
    <property type="project" value="UniProtKB-KW"/>
</dbReference>
<dbReference type="Proteomes" id="UP000528457">
    <property type="component" value="Unassembled WGS sequence"/>
</dbReference>
<dbReference type="InterPro" id="IPR029063">
    <property type="entry name" value="SAM-dependent_MTases_sf"/>
</dbReference>
<feature type="binding site" evidence="5">
    <location>
        <position position="187"/>
    </location>
    <ligand>
        <name>S-adenosyl-L-methionine</name>
        <dbReference type="ChEBI" id="CHEBI:59789"/>
    </ligand>
</feature>
<keyword evidence="2 5" id="KW-0808">Transferase</keyword>
<dbReference type="HAMAP" id="MF_02126">
    <property type="entry name" value="RF_methyltr_PrmC"/>
    <property type="match status" value="1"/>
</dbReference>
<evidence type="ECO:0000313" key="8">
    <source>
        <dbReference type="EMBL" id="MBB6520804.1"/>
    </source>
</evidence>
<dbReference type="FunCoup" id="A0A7X0MWC9">
    <property type="interactions" value="528"/>
</dbReference>
<feature type="binding site" evidence="5">
    <location>
        <begin position="120"/>
        <end position="124"/>
    </location>
    <ligand>
        <name>S-adenosyl-L-methionine</name>
        <dbReference type="ChEBI" id="CHEBI:59789"/>
    </ligand>
</feature>
<dbReference type="EC" id="2.1.1.297" evidence="5"/>
<feature type="binding site" evidence="5">
    <location>
        <position position="143"/>
    </location>
    <ligand>
        <name>S-adenosyl-L-methionine</name>
        <dbReference type="ChEBI" id="CHEBI:59789"/>
    </ligand>
</feature>
<dbReference type="InterPro" id="IPR025714">
    <property type="entry name" value="Methyltranfer_dom"/>
</dbReference>
<dbReference type="NCBIfam" id="TIGR03534">
    <property type="entry name" value="RF_mod_PrmC"/>
    <property type="match status" value="1"/>
</dbReference>
<evidence type="ECO:0000259" key="7">
    <source>
        <dbReference type="Pfam" id="PF17827"/>
    </source>
</evidence>
<dbReference type="NCBIfam" id="TIGR00536">
    <property type="entry name" value="hemK_fam"/>
    <property type="match status" value="1"/>
</dbReference>
<evidence type="ECO:0000259" key="6">
    <source>
        <dbReference type="Pfam" id="PF13847"/>
    </source>
</evidence>
<comment type="caution">
    <text evidence="8">The sequence shown here is derived from an EMBL/GenBank/DDBJ whole genome shotgun (WGS) entry which is preliminary data.</text>
</comment>
<evidence type="ECO:0000256" key="3">
    <source>
        <dbReference type="ARBA" id="ARBA00022691"/>
    </source>
</evidence>
<evidence type="ECO:0000256" key="1">
    <source>
        <dbReference type="ARBA" id="ARBA00022603"/>
    </source>
</evidence>
<dbReference type="AlphaFoldDB" id="A0A7X0MWC9"/>
<evidence type="ECO:0000256" key="5">
    <source>
        <dbReference type="HAMAP-Rule" id="MF_02126"/>
    </source>
</evidence>
<dbReference type="GO" id="GO:0102559">
    <property type="term" value="F:peptide chain release factor N(5)-glutamine methyltransferase activity"/>
    <property type="evidence" value="ECO:0007669"/>
    <property type="project" value="UniProtKB-EC"/>
</dbReference>
<feature type="binding site" evidence="5">
    <location>
        <begin position="187"/>
        <end position="190"/>
    </location>
    <ligand>
        <name>substrate</name>
    </ligand>
</feature>
<dbReference type="CDD" id="cd02440">
    <property type="entry name" value="AdoMet_MTases"/>
    <property type="match status" value="1"/>
</dbReference>
<feature type="binding site" evidence="5">
    <location>
        <position position="171"/>
    </location>
    <ligand>
        <name>S-adenosyl-L-methionine</name>
        <dbReference type="ChEBI" id="CHEBI:59789"/>
    </ligand>
</feature>
<feature type="domain" description="Methyltransferase" evidence="6">
    <location>
        <begin position="114"/>
        <end position="244"/>
    </location>
</feature>
<dbReference type="FunFam" id="3.40.50.150:FF:000053">
    <property type="entry name" value="Release factor glutamine methyltransferase"/>
    <property type="match status" value="1"/>
</dbReference>
<protein>
    <recommendedName>
        <fullName evidence="5">Release factor glutamine methyltransferase</fullName>
        <shortName evidence="5">RF MTase</shortName>
        <ecNumber evidence="5">2.1.1.297</ecNumber>
    </recommendedName>
    <alternativeName>
        <fullName evidence="5">N5-glutamine methyltransferase PrmC</fullName>
    </alternativeName>
    <alternativeName>
        <fullName evidence="5">Protein-(glutamine-N5) MTase PrmC</fullName>
    </alternativeName>
    <alternativeName>
        <fullName evidence="5">Protein-glutamine N-methyltransferase PrmC</fullName>
    </alternativeName>
</protein>
<dbReference type="EMBL" id="JACHHT010000001">
    <property type="protein sequence ID" value="MBB6520804.1"/>
    <property type="molecule type" value="Genomic_DNA"/>
</dbReference>
<dbReference type="GO" id="GO:0003676">
    <property type="term" value="F:nucleic acid binding"/>
    <property type="evidence" value="ECO:0007669"/>
    <property type="project" value="InterPro"/>
</dbReference>
<reference evidence="8 9" key="1">
    <citation type="submission" date="2020-08" db="EMBL/GenBank/DDBJ databases">
        <title>Genomic Encyclopedia of Type Strains, Phase IV (KMG-IV): sequencing the most valuable type-strain genomes for metagenomic binning, comparative biology and taxonomic classification.</title>
        <authorList>
            <person name="Goeker M."/>
        </authorList>
    </citation>
    <scope>NUCLEOTIDE SEQUENCE [LARGE SCALE GENOMIC DNA]</scope>
    <source>
        <strain evidence="8 9">DSM 22368</strain>
    </source>
</reference>
<evidence type="ECO:0000256" key="2">
    <source>
        <dbReference type="ARBA" id="ARBA00022679"/>
    </source>
</evidence>
<dbReference type="Pfam" id="PF13847">
    <property type="entry name" value="Methyltransf_31"/>
    <property type="match status" value="1"/>
</dbReference>
<dbReference type="InParanoid" id="A0A7X0MWC9"/>
<evidence type="ECO:0000313" key="9">
    <source>
        <dbReference type="Proteomes" id="UP000528457"/>
    </source>
</evidence>
<accession>A0A7X0MWC9</accession>
<comment type="catalytic activity">
    <reaction evidence="4 5">
        <text>L-glutaminyl-[peptide chain release factor] + S-adenosyl-L-methionine = N(5)-methyl-L-glutaminyl-[peptide chain release factor] + S-adenosyl-L-homocysteine + H(+)</text>
        <dbReference type="Rhea" id="RHEA:42896"/>
        <dbReference type="Rhea" id="RHEA-COMP:10271"/>
        <dbReference type="Rhea" id="RHEA-COMP:10272"/>
        <dbReference type="ChEBI" id="CHEBI:15378"/>
        <dbReference type="ChEBI" id="CHEBI:30011"/>
        <dbReference type="ChEBI" id="CHEBI:57856"/>
        <dbReference type="ChEBI" id="CHEBI:59789"/>
        <dbReference type="ChEBI" id="CHEBI:61891"/>
        <dbReference type="EC" id="2.1.1.297"/>
    </reaction>
</comment>
<organism evidence="8 9">
    <name type="scientific">Pseudoteredinibacter isoporae</name>
    <dbReference type="NCBI Taxonomy" id="570281"/>
    <lineage>
        <taxon>Bacteria</taxon>
        <taxon>Pseudomonadati</taxon>
        <taxon>Pseudomonadota</taxon>
        <taxon>Gammaproteobacteria</taxon>
        <taxon>Cellvibrionales</taxon>
        <taxon>Cellvibrionaceae</taxon>
        <taxon>Pseudoteredinibacter</taxon>
    </lineage>
</organism>
<dbReference type="InterPro" id="IPR019874">
    <property type="entry name" value="RF_methyltr_PrmC"/>
</dbReference>
<gene>
    <name evidence="5" type="primary">prmC</name>
    <name evidence="8" type="ORF">HNR48_001082</name>
</gene>
<keyword evidence="1 5" id="KW-0489">Methyltransferase</keyword>
<keyword evidence="9" id="KW-1185">Reference proteome</keyword>
<keyword evidence="3 5" id="KW-0949">S-adenosyl-L-methionine</keyword>
<dbReference type="InterPro" id="IPR050320">
    <property type="entry name" value="N5-glutamine_MTase"/>
</dbReference>
<dbReference type="InterPro" id="IPR004556">
    <property type="entry name" value="HemK-like"/>
</dbReference>
<dbReference type="Gene3D" id="1.10.8.10">
    <property type="entry name" value="DNA helicase RuvA subunit, C-terminal domain"/>
    <property type="match status" value="1"/>
</dbReference>
<sequence>MISIANLLQSAREALRETQSDTIQLDAELLLCHSLQCERSYLFTWPEKQLSEEVVSDFQSLLGRRLNGEPIAHIIGRRDFWDLQLAVNNSTLIPRPDTETLVEEALSRFPKGVENVLDLGTGTGAIALALASEWSDSKVLGVDKSPEAVALAEHNRNANRITNAEFIQSSWFDEIGEARRFQLIVSNPPYIDEHDPHLQRGDVRFEPQSALVADDNGMADLESIIQGAPQYLHANGYLMLEHGYQQAAEVRRVLIARGFESVGSREDLAGHERISFGRWP</sequence>
<dbReference type="Pfam" id="PF17827">
    <property type="entry name" value="PrmC_N"/>
    <property type="match status" value="1"/>
</dbReference>
<feature type="domain" description="Release factor glutamine methyltransferase N-terminal" evidence="7">
    <location>
        <begin position="7"/>
        <end position="76"/>
    </location>
</feature>
<dbReference type="PANTHER" id="PTHR18895:SF74">
    <property type="entry name" value="MTRF1L RELEASE FACTOR GLUTAMINE METHYLTRANSFERASE"/>
    <property type="match status" value="1"/>
</dbReference>
<dbReference type="PANTHER" id="PTHR18895">
    <property type="entry name" value="HEMK METHYLTRANSFERASE"/>
    <property type="match status" value="1"/>
</dbReference>
<evidence type="ECO:0000256" key="4">
    <source>
        <dbReference type="ARBA" id="ARBA00048391"/>
    </source>
</evidence>
<dbReference type="RefSeq" id="WP_341800974.1">
    <property type="nucleotide sequence ID" value="NZ_JAAONY010000001.1"/>
</dbReference>
<dbReference type="InterPro" id="IPR040758">
    <property type="entry name" value="PrmC_N"/>
</dbReference>
<dbReference type="InterPro" id="IPR002052">
    <property type="entry name" value="DNA_methylase_N6_adenine_CS"/>
</dbReference>
<comment type="function">
    <text evidence="5">Methylates the class 1 translation termination release factors RF1/PrfA and RF2/PrfB on the glutamine residue of the universally conserved GGQ motif.</text>
</comment>
<proteinExistence type="inferred from homology"/>
<dbReference type="SUPFAM" id="SSF53335">
    <property type="entry name" value="S-adenosyl-L-methionine-dependent methyltransferases"/>
    <property type="match status" value="1"/>
</dbReference>
<name>A0A7X0MWC9_9GAMM</name>